<dbReference type="NCBIfam" id="NF007214">
    <property type="entry name" value="PRK09636.1"/>
    <property type="match status" value="1"/>
</dbReference>
<sequence length="283" mass="31066">MDDFQDHRPHLWGVAYRIVGTVTDADDAVQETWLRWRQVDHAGVEDPRAYLTTVVSRICYDLLTSAKAKREAYVGEWLPEPVVDQLGPDEQVALDESVGLALLAVMERLTPAERTSLVLHDVFAVPYDEIADIVGRTPDAVRQLASRARRRVREYAPQGTVDRAEHLRAVEAFAVAATTGDLPGLVAVLDPKVVWRSDGGGLVVAARVPVVGAETVARLISKAIQRWSAEFDTEMREINGAPGFVLWNKGGGVDSVLSLVVADGRIIEIGLVRNPEKLRHLAV</sequence>
<reference evidence="8" key="1">
    <citation type="submission" date="2021-01" db="EMBL/GenBank/DDBJ databases">
        <title>Whole genome shotgun sequence of Sinosporangium siamense NBRC 109515.</title>
        <authorList>
            <person name="Komaki H."/>
            <person name="Tamura T."/>
        </authorList>
    </citation>
    <scope>NUCLEOTIDE SEQUENCE</scope>
    <source>
        <strain evidence="8">NBRC 109515</strain>
    </source>
</reference>
<dbReference type="NCBIfam" id="TIGR02937">
    <property type="entry name" value="sigma70-ECF"/>
    <property type="match status" value="1"/>
</dbReference>
<proteinExistence type="inferred from homology"/>
<dbReference type="Gene3D" id="1.10.10.10">
    <property type="entry name" value="Winged helix-like DNA-binding domain superfamily/Winged helix DNA-binding domain"/>
    <property type="match status" value="1"/>
</dbReference>
<accession>A0A919V744</accession>
<dbReference type="Proteomes" id="UP000606172">
    <property type="component" value="Unassembled WGS sequence"/>
</dbReference>
<name>A0A919V744_9ACTN</name>
<dbReference type="CDD" id="cd06171">
    <property type="entry name" value="Sigma70_r4"/>
    <property type="match status" value="1"/>
</dbReference>
<evidence type="ECO:0000259" key="7">
    <source>
        <dbReference type="Pfam" id="PF08281"/>
    </source>
</evidence>
<dbReference type="GO" id="GO:0006352">
    <property type="term" value="P:DNA-templated transcription initiation"/>
    <property type="evidence" value="ECO:0007669"/>
    <property type="project" value="InterPro"/>
</dbReference>
<dbReference type="SUPFAM" id="SSF54427">
    <property type="entry name" value="NTF2-like"/>
    <property type="match status" value="1"/>
</dbReference>
<dbReference type="InterPro" id="IPR036388">
    <property type="entry name" value="WH-like_DNA-bd_sf"/>
</dbReference>
<evidence type="ECO:0000256" key="4">
    <source>
        <dbReference type="ARBA" id="ARBA00023082"/>
    </source>
</evidence>
<dbReference type="InterPro" id="IPR052704">
    <property type="entry name" value="ECF_Sigma-70_Domain"/>
</dbReference>
<protein>
    <submittedName>
        <fullName evidence="8">RNA polymerase sigma24 factor</fullName>
    </submittedName>
</protein>
<dbReference type="InterPro" id="IPR013325">
    <property type="entry name" value="RNA_pol_sigma_r2"/>
</dbReference>
<gene>
    <name evidence="8" type="primary">rpoE_11</name>
    <name evidence="8" type="ORF">Ssi02_49560</name>
</gene>
<keyword evidence="4" id="KW-0731">Sigma factor</keyword>
<dbReference type="GO" id="GO:0016987">
    <property type="term" value="F:sigma factor activity"/>
    <property type="evidence" value="ECO:0007669"/>
    <property type="project" value="UniProtKB-KW"/>
</dbReference>
<feature type="domain" description="RNA polymerase sigma-70 region 2" evidence="6">
    <location>
        <begin position="4"/>
        <end position="67"/>
    </location>
</feature>
<evidence type="ECO:0000313" key="9">
    <source>
        <dbReference type="Proteomes" id="UP000606172"/>
    </source>
</evidence>
<dbReference type="InterPro" id="IPR013249">
    <property type="entry name" value="RNA_pol_sigma70_r4_t2"/>
</dbReference>
<dbReference type="Pfam" id="PF04542">
    <property type="entry name" value="Sigma70_r2"/>
    <property type="match status" value="1"/>
</dbReference>
<organism evidence="8 9">
    <name type="scientific">Sinosporangium siamense</name>
    <dbReference type="NCBI Taxonomy" id="1367973"/>
    <lineage>
        <taxon>Bacteria</taxon>
        <taxon>Bacillati</taxon>
        <taxon>Actinomycetota</taxon>
        <taxon>Actinomycetes</taxon>
        <taxon>Streptosporangiales</taxon>
        <taxon>Streptosporangiaceae</taxon>
        <taxon>Sinosporangium</taxon>
    </lineage>
</organism>
<evidence type="ECO:0000256" key="3">
    <source>
        <dbReference type="ARBA" id="ARBA00023015"/>
    </source>
</evidence>
<dbReference type="SUPFAM" id="SSF88659">
    <property type="entry name" value="Sigma3 and sigma4 domains of RNA polymerase sigma factors"/>
    <property type="match status" value="1"/>
</dbReference>
<feature type="domain" description="RNA polymerase sigma factor 70 region 4 type 2" evidence="7">
    <location>
        <begin position="101"/>
        <end position="151"/>
    </location>
</feature>
<dbReference type="PANTHER" id="PTHR30173:SF43">
    <property type="entry name" value="ECF RNA POLYMERASE SIGMA FACTOR SIGI-RELATED"/>
    <property type="match status" value="1"/>
</dbReference>
<comment type="caution">
    <text evidence="8">The sequence shown here is derived from an EMBL/GenBank/DDBJ whole genome shotgun (WGS) entry which is preliminary data.</text>
</comment>
<evidence type="ECO:0000256" key="1">
    <source>
        <dbReference type="ARBA" id="ARBA00010641"/>
    </source>
</evidence>
<dbReference type="InterPro" id="IPR032710">
    <property type="entry name" value="NTF2-like_dom_sf"/>
</dbReference>
<dbReference type="Pfam" id="PF08281">
    <property type="entry name" value="Sigma70_r4_2"/>
    <property type="match status" value="1"/>
</dbReference>
<dbReference type="InterPro" id="IPR007627">
    <property type="entry name" value="RNA_pol_sigma70_r2"/>
</dbReference>
<keyword evidence="5" id="KW-0804">Transcription</keyword>
<keyword evidence="9" id="KW-1185">Reference proteome</keyword>
<evidence type="ECO:0000256" key="2">
    <source>
        <dbReference type="ARBA" id="ARBA00011344"/>
    </source>
</evidence>
<dbReference type="Gene3D" id="3.10.450.50">
    <property type="match status" value="1"/>
</dbReference>
<comment type="similarity">
    <text evidence="1">Belongs to the sigma-70 factor family. ECF subfamily.</text>
</comment>
<dbReference type="EMBL" id="BOOW01000030">
    <property type="protein sequence ID" value="GII94725.1"/>
    <property type="molecule type" value="Genomic_DNA"/>
</dbReference>
<dbReference type="GO" id="GO:0003677">
    <property type="term" value="F:DNA binding"/>
    <property type="evidence" value="ECO:0007669"/>
    <property type="project" value="InterPro"/>
</dbReference>
<dbReference type="RefSeq" id="WP_204029488.1">
    <property type="nucleotide sequence ID" value="NZ_BOOW01000030.1"/>
</dbReference>
<evidence type="ECO:0000259" key="6">
    <source>
        <dbReference type="Pfam" id="PF04542"/>
    </source>
</evidence>
<dbReference type="InterPro" id="IPR013324">
    <property type="entry name" value="RNA_pol_sigma_r3/r4-like"/>
</dbReference>
<evidence type="ECO:0000313" key="8">
    <source>
        <dbReference type="EMBL" id="GII94725.1"/>
    </source>
</evidence>
<keyword evidence="3" id="KW-0805">Transcription regulation</keyword>
<dbReference type="Gene3D" id="1.10.1740.10">
    <property type="match status" value="1"/>
</dbReference>
<dbReference type="SUPFAM" id="SSF88946">
    <property type="entry name" value="Sigma2 domain of RNA polymerase sigma factors"/>
    <property type="match status" value="1"/>
</dbReference>
<dbReference type="InterPro" id="IPR014284">
    <property type="entry name" value="RNA_pol_sigma-70_dom"/>
</dbReference>
<dbReference type="PANTHER" id="PTHR30173">
    <property type="entry name" value="SIGMA 19 FACTOR"/>
    <property type="match status" value="1"/>
</dbReference>
<comment type="subunit">
    <text evidence="2">Interacts transiently with the RNA polymerase catalytic core formed by RpoA, RpoB, RpoC and RpoZ (2 alpha, 1 beta, 1 beta' and 1 omega subunit) to form the RNA polymerase holoenzyme that can initiate transcription.</text>
</comment>
<evidence type="ECO:0000256" key="5">
    <source>
        <dbReference type="ARBA" id="ARBA00023163"/>
    </source>
</evidence>
<dbReference type="AlphaFoldDB" id="A0A919V744"/>